<protein>
    <submittedName>
        <fullName evidence="1">Uncharacterized protein</fullName>
    </submittedName>
</protein>
<reference evidence="1" key="1">
    <citation type="submission" date="2018-05" db="EMBL/GenBank/DDBJ databases">
        <authorList>
            <person name="Lanie J.A."/>
            <person name="Ng W.-L."/>
            <person name="Kazmierczak K.M."/>
            <person name="Andrzejewski T.M."/>
            <person name="Davidsen T.M."/>
            <person name="Wayne K.J."/>
            <person name="Tettelin H."/>
            <person name="Glass J.I."/>
            <person name="Rusch D."/>
            <person name="Podicherti R."/>
            <person name="Tsui H.-C.T."/>
            <person name="Winkler M.E."/>
        </authorList>
    </citation>
    <scope>NUCLEOTIDE SEQUENCE</scope>
</reference>
<accession>A0A382MK18</accession>
<evidence type="ECO:0000313" key="1">
    <source>
        <dbReference type="EMBL" id="SVC49086.1"/>
    </source>
</evidence>
<organism evidence="1">
    <name type="scientific">marine metagenome</name>
    <dbReference type="NCBI Taxonomy" id="408172"/>
    <lineage>
        <taxon>unclassified sequences</taxon>
        <taxon>metagenomes</taxon>
        <taxon>ecological metagenomes</taxon>
    </lineage>
</organism>
<dbReference type="AlphaFoldDB" id="A0A382MK18"/>
<proteinExistence type="predicted"/>
<name>A0A382MK18_9ZZZZ</name>
<dbReference type="EMBL" id="UINC01094122">
    <property type="protein sequence ID" value="SVC49086.1"/>
    <property type="molecule type" value="Genomic_DNA"/>
</dbReference>
<gene>
    <name evidence="1" type="ORF">METZ01_LOCUS301940</name>
</gene>
<sequence length="111" mass="12177">MSQQFFGFDGSCWWREFQIYNLGQQIISGFRGVNSPVSAPNLLACMIDTEIDGNTVDPCIKLALSVETGQSSIGFKEHILGNIKCVLMLCSVSLGQLIDRGLVTDNQMVES</sequence>